<proteinExistence type="inferred from homology"/>
<dbReference type="PANTHER" id="PTHR10814:SF4">
    <property type="entry name" value="TRANSDUCIN-LIKE ENHANCER PROTEIN 2"/>
    <property type="match status" value="1"/>
</dbReference>
<dbReference type="GO" id="GO:0005634">
    <property type="term" value="C:nucleus"/>
    <property type="evidence" value="ECO:0007669"/>
    <property type="project" value="InterPro"/>
</dbReference>
<protein>
    <submittedName>
        <fullName evidence="3">Uncharacterized protein</fullName>
    </submittedName>
</protein>
<reference evidence="3" key="2">
    <citation type="submission" date="2025-08" db="UniProtKB">
        <authorList>
            <consortium name="Ensembl"/>
        </authorList>
    </citation>
    <scope>IDENTIFICATION</scope>
</reference>
<dbReference type="PANTHER" id="PTHR10814">
    <property type="entry name" value="TRANSDUCIN-LIKE ENHANCER PROTEIN"/>
    <property type="match status" value="1"/>
</dbReference>
<dbReference type="GO" id="GO:0005667">
    <property type="term" value="C:transcription regulator complex"/>
    <property type="evidence" value="ECO:0007669"/>
    <property type="project" value="TreeGrafter"/>
</dbReference>
<feature type="compositionally biased region" description="Pro residues" evidence="2">
    <location>
        <begin position="152"/>
        <end position="162"/>
    </location>
</feature>
<dbReference type="Proteomes" id="UP000007648">
    <property type="component" value="Unassembled WGS sequence"/>
</dbReference>
<evidence type="ECO:0000256" key="1">
    <source>
        <dbReference type="ARBA" id="ARBA00005969"/>
    </source>
</evidence>
<organism evidence="3 4">
    <name type="scientific">Sarcophilus harrisii</name>
    <name type="common">Tasmanian devil</name>
    <name type="synonym">Sarcophilus laniarius</name>
    <dbReference type="NCBI Taxonomy" id="9305"/>
    <lineage>
        <taxon>Eukaryota</taxon>
        <taxon>Metazoa</taxon>
        <taxon>Chordata</taxon>
        <taxon>Craniata</taxon>
        <taxon>Vertebrata</taxon>
        <taxon>Euteleostomi</taxon>
        <taxon>Mammalia</taxon>
        <taxon>Metatheria</taxon>
        <taxon>Dasyuromorphia</taxon>
        <taxon>Dasyuridae</taxon>
        <taxon>Sarcophilus</taxon>
    </lineage>
</organism>
<reference evidence="3" key="3">
    <citation type="submission" date="2025-09" db="UniProtKB">
        <authorList>
            <consortium name="Ensembl"/>
        </authorList>
    </citation>
    <scope>IDENTIFICATION</scope>
</reference>
<comment type="similarity">
    <text evidence="1">Belongs to the WD repeat Groucho/TLE family.</text>
</comment>
<dbReference type="GeneTree" id="ENSGT01030000234519"/>
<sequence>EAKEAVLSHNIHSLSLPPSLSLSLFPPPSLLSFSPSLCSSSSIFSLSHSLSFPFSFLLLSIFPLPFIFSIPPSSPFSVSLVPSPPFLPWAWGAAGRGHSSRSPSPSPPGSPVEEEWLIGQTHKQEEKDLLGNYDSDGDKSDYNLVVDEDPVSEPPILVPTPSPKLLSHPDGPDSPASLSSSQTASTPKGKDPSLKLLSVSKPRSPSSSPDASTPGPSSASSLRHPATKFLSVPESAALRSALTLSGPFAASLGVGAHALLGGDLAMPRPYVSLHLSPQVGGPTTYGHSPMVSDHWVPRWGRGRCSTLSPL</sequence>
<evidence type="ECO:0000256" key="2">
    <source>
        <dbReference type="SAM" id="MobiDB-lite"/>
    </source>
</evidence>
<name>A0A7N4NW30_SARHA</name>
<feature type="compositionally biased region" description="Low complexity" evidence="2">
    <location>
        <begin position="174"/>
        <end position="187"/>
    </location>
</feature>
<evidence type="ECO:0000313" key="3">
    <source>
        <dbReference type="Ensembl" id="ENSSHAP00000028625.1"/>
    </source>
</evidence>
<dbReference type="InterPro" id="IPR009146">
    <property type="entry name" value="Groucho_enhance"/>
</dbReference>
<dbReference type="Ensembl" id="ENSSHAT00000048787.1">
    <property type="protein sequence ID" value="ENSSHAP00000028625.1"/>
    <property type="gene ID" value="ENSSHAG00000022567.1"/>
</dbReference>
<evidence type="ECO:0000313" key="4">
    <source>
        <dbReference type="Proteomes" id="UP000007648"/>
    </source>
</evidence>
<feature type="region of interest" description="Disordered" evidence="2">
    <location>
        <begin position="129"/>
        <end position="224"/>
    </location>
</feature>
<dbReference type="GO" id="GO:0090090">
    <property type="term" value="P:negative regulation of canonical Wnt signaling pathway"/>
    <property type="evidence" value="ECO:0007669"/>
    <property type="project" value="TreeGrafter"/>
</dbReference>
<dbReference type="GO" id="GO:0003714">
    <property type="term" value="F:transcription corepressor activity"/>
    <property type="evidence" value="ECO:0007669"/>
    <property type="project" value="TreeGrafter"/>
</dbReference>
<dbReference type="AlphaFoldDB" id="A0A7N4NW30"/>
<accession>A0A7N4NW30</accession>
<dbReference type="InParanoid" id="A0A7N4NW30"/>
<feature type="compositionally biased region" description="Low complexity" evidence="2">
    <location>
        <begin position="194"/>
        <end position="222"/>
    </location>
</feature>
<keyword evidence="4" id="KW-1185">Reference proteome</keyword>
<reference evidence="3 4" key="1">
    <citation type="journal article" date="2011" name="Proc. Natl. Acad. Sci. U.S.A.">
        <title>Genetic diversity and population structure of the endangered marsupial Sarcophilus harrisii (Tasmanian devil).</title>
        <authorList>
            <person name="Miller W."/>
            <person name="Hayes V.M."/>
            <person name="Ratan A."/>
            <person name="Petersen D.C."/>
            <person name="Wittekindt N.E."/>
            <person name="Miller J."/>
            <person name="Walenz B."/>
            <person name="Knight J."/>
            <person name="Qi J."/>
            <person name="Zhao F."/>
            <person name="Wang Q."/>
            <person name="Bedoya-Reina O.C."/>
            <person name="Katiyar N."/>
            <person name="Tomsho L.P."/>
            <person name="Kasson L.M."/>
            <person name="Hardie R.A."/>
            <person name="Woodbridge P."/>
            <person name="Tindall E.A."/>
            <person name="Bertelsen M.F."/>
            <person name="Dixon D."/>
            <person name="Pyecroft S."/>
            <person name="Helgen K.M."/>
            <person name="Lesk A.M."/>
            <person name="Pringle T.H."/>
            <person name="Patterson N."/>
            <person name="Zhang Y."/>
            <person name="Kreiss A."/>
            <person name="Woods G.M."/>
            <person name="Jones M.E."/>
            <person name="Schuster S.C."/>
        </authorList>
    </citation>
    <scope>NUCLEOTIDE SEQUENCE [LARGE SCALE GENOMIC DNA]</scope>
</reference>